<comment type="similarity">
    <text evidence="1 3">Belongs to the enoyl-CoA hydratase/isomerase family.</text>
</comment>
<dbReference type="Gene3D" id="3.90.226.10">
    <property type="entry name" value="2-enoyl-CoA Hydratase, Chain A, domain 1"/>
    <property type="match status" value="1"/>
</dbReference>
<dbReference type="Gene3D" id="1.10.12.10">
    <property type="entry name" value="Lyase 2-enoyl-coa Hydratase, Chain A, domain 2"/>
    <property type="match status" value="1"/>
</dbReference>
<comment type="caution">
    <text evidence="4">The sequence shown here is derived from an EMBL/GenBank/DDBJ whole genome shotgun (WGS) entry which is preliminary data.</text>
</comment>
<dbReference type="PANTHER" id="PTHR11941:SF54">
    <property type="entry name" value="ENOYL-COA HYDRATASE, MITOCHONDRIAL"/>
    <property type="match status" value="1"/>
</dbReference>
<evidence type="ECO:0000256" key="3">
    <source>
        <dbReference type="RuleBase" id="RU003707"/>
    </source>
</evidence>
<dbReference type="OrthoDB" id="9148881at2"/>
<dbReference type="AlphaFoldDB" id="A0A502DTP1"/>
<dbReference type="RefSeq" id="WP_140840517.1">
    <property type="nucleotide sequence ID" value="NZ_RCZI01000002.1"/>
</dbReference>
<dbReference type="InterPro" id="IPR001753">
    <property type="entry name" value="Enoyl-CoA_hydra/iso"/>
</dbReference>
<evidence type="ECO:0000256" key="2">
    <source>
        <dbReference type="ARBA" id="ARBA00023239"/>
    </source>
</evidence>
<dbReference type="SUPFAM" id="SSF52096">
    <property type="entry name" value="ClpP/crotonase"/>
    <property type="match status" value="1"/>
</dbReference>
<protein>
    <submittedName>
        <fullName evidence="4">Enoyl-CoA hydratase/isomerase family protein</fullName>
    </submittedName>
</protein>
<dbReference type="InterPro" id="IPR014748">
    <property type="entry name" value="Enoyl-CoA_hydra_C"/>
</dbReference>
<evidence type="ECO:0000256" key="1">
    <source>
        <dbReference type="ARBA" id="ARBA00005254"/>
    </source>
</evidence>
<proteinExistence type="inferred from homology"/>
<sequence>MTSLILVEREERIATVTLNKPDKMNAMDMGMWQGITDAFAELSADDELRCVVLKGAGGKAFSAGADIEEFRTSRGSAKQAGDYAQVTHHAMQAIATSKHPTLAVIEGACVGGGLEIASVCDMRICGTSSRFGVPVNRLGLVMSYGELGGLVDLVGRATALEIVLEGRVFDAKEAFEKRLVNRVVDDAEVVSQGYAAARRIANGAPLVARWHKKFVRRLAEPRPLTKEEADEAYACFDTEDFRIGFQSFLDKTKPVFTGR</sequence>
<dbReference type="GO" id="GO:0016829">
    <property type="term" value="F:lyase activity"/>
    <property type="evidence" value="ECO:0007669"/>
    <property type="project" value="UniProtKB-KW"/>
</dbReference>
<keyword evidence="2" id="KW-0456">Lyase</keyword>
<keyword evidence="4" id="KW-0413">Isomerase</keyword>
<dbReference type="EMBL" id="RCZI01000002">
    <property type="protein sequence ID" value="TPG28713.1"/>
    <property type="molecule type" value="Genomic_DNA"/>
</dbReference>
<organism evidence="4 5">
    <name type="scientific">Variovorax guangxiensis</name>
    <dbReference type="NCBI Taxonomy" id="1775474"/>
    <lineage>
        <taxon>Bacteria</taxon>
        <taxon>Pseudomonadati</taxon>
        <taxon>Pseudomonadota</taxon>
        <taxon>Betaproteobacteria</taxon>
        <taxon>Burkholderiales</taxon>
        <taxon>Comamonadaceae</taxon>
        <taxon>Variovorax</taxon>
    </lineage>
</organism>
<accession>A0A502DTP1</accession>
<evidence type="ECO:0000313" key="5">
    <source>
        <dbReference type="Proteomes" id="UP000319212"/>
    </source>
</evidence>
<name>A0A502DTP1_9BURK</name>
<dbReference type="Pfam" id="PF00378">
    <property type="entry name" value="ECH_1"/>
    <property type="match status" value="1"/>
</dbReference>
<evidence type="ECO:0000313" key="4">
    <source>
        <dbReference type="EMBL" id="TPG28713.1"/>
    </source>
</evidence>
<dbReference type="InterPro" id="IPR029045">
    <property type="entry name" value="ClpP/crotonase-like_dom_sf"/>
</dbReference>
<gene>
    <name evidence="4" type="ORF">EAH82_07930</name>
</gene>
<dbReference type="CDD" id="cd06558">
    <property type="entry name" value="crotonase-like"/>
    <property type="match status" value="1"/>
</dbReference>
<dbReference type="GO" id="GO:0006635">
    <property type="term" value="P:fatty acid beta-oxidation"/>
    <property type="evidence" value="ECO:0007669"/>
    <property type="project" value="TreeGrafter"/>
</dbReference>
<dbReference type="GO" id="GO:0016853">
    <property type="term" value="F:isomerase activity"/>
    <property type="evidence" value="ECO:0007669"/>
    <property type="project" value="UniProtKB-KW"/>
</dbReference>
<dbReference type="InterPro" id="IPR018376">
    <property type="entry name" value="Enoyl-CoA_hyd/isom_CS"/>
</dbReference>
<dbReference type="PANTHER" id="PTHR11941">
    <property type="entry name" value="ENOYL-COA HYDRATASE-RELATED"/>
    <property type="match status" value="1"/>
</dbReference>
<reference evidence="4 5" key="1">
    <citation type="journal article" date="2019" name="Environ. Microbiol.">
        <title>Species interactions and distinct microbial communities in high Arctic permafrost affected cryosols are associated with the CH4 and CO2 gas fluxes.</title>
        <authorList>
            <person name="Altshuler I."/>
            <person name="Hamel J."/>
            <person name="Turney S."/>
            <person name="Magnuson E."/>
            <person name="Levesque R."/>
            <person name="Greer C."/>
            <person name="Whyte L.G."/>
        </authorList>
    </citation>
    <scope>NUCLEOTIDE SEQUENCE [LARGE SCALE GENOMIC DNA]</scope>
    <source>
        <strain evidence="4 5">S06.C</strain>
    </source>
</reference>
<dbReference type="PROSITE" id="PS00166">
    <property type="entry name" value="ENOYL_COA_HYDRATASE"/>
    <property type="match status" value="1"/>
</dbReference>
<dbReference type="Proteomes" id="UP000319212">
    <property type="component" value="Unassembled WGS sequence"/>
</dbReference>